<organism evidence="1 2">
    <name type="scientific">Pandoraea cepalis</name>
    <dbReference type="NCBI Taxonomy" id="2508294"/>
    <lineage>
        <taxon>Bacteria</taxon>
        <taxon>Pseudomonadati</taxon>
        <taxon>Pseudomonadota</taxon>
        <taxon>Betaproteobacteria</taxon>
        <taxon>Burkholderiales</taxon>
        <taxon>Burkholderiaceae</taxon>
        <taxon>Pandoraea</taxon>
    </lineage>
</organism>
<dbReference type="Proteomes" id="UP000396788">
    <property type="component" value="Unassembled WGS sequence"/>
</dbReference>
<evidence type="ECO:0000313" key="1">
    <source>
        <dbReference type="EMBL" id="VVE17397.1"/>
    </source>
</evidence>
<protein>
    <submittedName>
        <fullName evidence="1">Uncharacterized protein</fullName>
    </submittedName>
</protein>
<proteinExistence type="predicted"/>
<gene>
    <name evidence="1" type="ORF">PCE31107_02967</name>
</gene>
<sequence length="189" mass="20720">MNQQLTAETRAASFSALEAWASAALAKLEQDPAEAFEHDVGYVVSVDAYHAAIKSILTGSLNRSYADPFHSEVLKPLRWGKWELTLRVDSGRRPEYGYFGLSDAGRPKCLRVQGFGLGGRIDHAIEWDTVDKLMADLLRSVAVTFEQAWFLFGIGWAPAGLSRCKVTVTTLKPAADNLHGHEPATASLM</sequence>
<reference evidence="1 2" key="1">
    <citation type="submission" date="2019-08" db="EMBL/GenBank/DDBJ databases">
        <authorList>
            <person name="Peeters C."/>
        </authorList>
    </citation>
    <scope>NUCLEOTIDE SEQUENCE [LARGE SCALE GENOMIC DNA]</scope>
    <source>
        <strain evidence="1 2">LMG 31107</strain>
    </source>
</reference>
<name>A0A5E4VXN1_9BURK</name>
<accession>A0A5E4VXN1</accession>
<dbReference type="AlphaFoldDB" id="A0A5E4VXN1"/>
<dbReference type="RefSeq" id="WP_150609390.1">
    <property type="nucleotide sequence ID" value="NZ_CABPRY010000006.1"/>
</dbReference>
<dbReference type="EMBL" id="CABPRY010000006">
    <property type="protein sequence ID" value="VVE17397.1"/>
    <property type="molecule type" value="Genomic_DNA"/>
</dbReference>
<evidence type="ECO:0000313" key="2">
    <source>
        <dbReference type="Proteomes" id="UP000396788"/>
    </source>
</evidence>